<keyword evidence="4" id="KW-1185">Reference proteome</keyword>
<dbReference type="EMBL" id="CP111023">
    <property type="protein sequence ID" value="WAR20781.1"/>
    <property type="molecule type" value="Genomic_DNA"/>
</dbReference>
<keyword evidence="1" id="KW-0812">Transmembrane</keyword>
<keyword evidence="1" id="KW-1133">Transmembrane helix</keyword>
<dbReference type="EMBL" id="CP111023">
    <property type="protein sequence ID" value="WAR20753.1"/>
    <property type="molecule type" value="Genomic_DNA"/>
</dbReference>
<organism evidence="3 4">
    <name type="scientific">Mya arenaria</name>
    <name type="common">Soft-shell clam</name>
    <dbReference type="NCBI Taxonomy" id="6604"/>
    <lineage>
        <taxon>Eukaryota</taxon>
        <taxon>Metazoa</taxon>
        <taxon>Spiralia</taxon>
        <taxon>Lophotrochozoa</taxon>
        <taxon>Mollusca</taxon>
        <taxon>Bivalvia</taxon>
        <taxon>Autobranchia</taxon>
        <taxon>Heteroconchia</taxon>
        <taxon>Euheterodonta</taxon>
        <taxon>Imparidentia</taxon>
        <taxon>Neoheterodontei</taxon>
        <taxon>Myida</taxon>
        <taxon>Myoidea</taxon>
        <taxon>Myidae</taxon>
        <taxon>Mya</taxon>
    </lineage>
</organism>
<evidence type="ECO:0000256" key="1">
    <source>
        <dbReference type="SAM" id="Phobius"/>
    </source>
</evidence>
<proteinExistence type="predicted"/>
<name>A0ABY7FJ56_MYAAR</name>
<evidence type="ECO:0000313" key="4">
    <source>
        <dbReference type="Proteomes" id="UP001164746"/>
    </source>
</evidence>
<accession>A0ABY7FJ56</accession>
<reference evidence="3" key="1">
    <citation type="submission" date="2022-11" db="EMBL/GenBank/DDBJ databases">
        <title>Centuries of genome instability and evolution in soft-shell clam transmissible cancer (bioRxiv).</title>
        <authorList>
            <person name="Hart S.F.M."/>
            <person name="Yonemitsu M.A."/>
            <person name="Giersch R.M."/>
            <person name="Beal B.F."/>
            <person name="Arriagada G."/>
            <person name="Davis B.W."/>
            <person name="Ostrander E.A."/>
            <person name="Goff S.P."/>
            <person name="Metzger M.J."/>
        </authorList>
    </citation>
    <scope>NUCLEOTIDE SEQUENCE</scope>
    <source>
        <strain evidence="3">MELC-2E11</strain>
        <tissue evidence="3">Siphon/mantle</tissue>
    </source>
</reference>
<evidence type="ECO:0000313" key="2">
    <source>
        <dbReference type="EMBL" id="WAR20753.1"/>
    </source>
</evidence>
<sequence length="87" mass="9519">MAGTVSADGAVAFWKSTGGAVYSIIARDGVVGEHYIEASEVTTDKTSKLQVVLLIYFMFVIGNKSNFVCIFFTTLISDQDFREKAKI</sequence>
<dbReference type="Proteomes" id="UP001164746">
    <property type="component" value="Chromosome 12"/>
</dbReference>
<gene>
    <name evidence="2" type="ORF">MAR_014727</name>
    <name evidence="3" type="ORF">MAR_014755</name>
</gene>
<feature type="transmembrane region" description="Helical" evidence="1">
    <location>
        <begin position="53"/>
        <end position="76"/>
    </location>
</feature>
<protein>
    <submittedName>
        <fullName evidence="3">Uncharacterized protein</fullName>
    </submittedName>
</protein>
<keyword evidence="1" id="KW-0472">Membrane</keyword>
<evidence type="ECO:0000313" key="3">
    <source>
        <dbReference type="EMBL" id="WAR20781.1"/>
    </source>
</evidence>